<proteinExistence type="predicted"/>
<gene>
    <name evidence="2" type="ORF">AMPC_35000</name>
</gene>
<dbReference type="SUPFAM" id="SSF109604">
    <property type="entry name" value="HD-domain/PDEase-like"/>
    <property type="match status" value="1"/>
</dbReference>
<evidence type="ECO:0000313" key="3">
    <source>
        <dbReference type="Proteomes" id="UP001162734"/>
    </source>
</evidence>
<accession>A0ABM7XES1</accession>
<sequence>MLDSATLQHDIVDGRGVLVARRGAVVSPAAIREAARRAPRGPRRLLADSFVAQDLRLPLLGASQEWLLRGPAAEAGTLRALRAVSLPGPLFDELSAVKLADPLRYAHALSTAALTARMLLAAEGAEPPGLPEAVAAGLLHDIGLRQVPVRIRQATGPLDAAEAREVAAHTLLGALYVASLLGEHPAVEVALGHHGWAGEGYPRLEAAASPLVAAVGVASAFSALTAPRPFRSGPYEPRAALDVLVREARESGADLAPLRMLLHALRGGEGSLGAVSFSEARKGGEPEVNRYRGVAAALR</sequence>
<dbReference type="InterPro" id="IPR003607">
    <property type="entry name" value="HD/PDEase_dom"/>
</dbReference>
<reference evidence="3" key="1">
    <citation type="journal article" date="2022" name="Int. J. Syst. Evol. Microbiol.">
        <title>Anaeromyxobacter oryzae sp. nov., Anaeromyxobacter diazotrophicus sp. nov. and Anaeromyxobacter paludicola sp. nov., isolated from paddy soils.</title>
        <authorList>
            <person name="Itoh H."/>
            <person name="Xu Z."/>
            <person name="Mise K."/>
            <person name="Masuda Y."/>
            <person name="Ushijima N."/>
            <person name="Hayakawa C."/>
            <person name="Shiratori Y."/>
            <person name="Senoo K."/>
        </authorList>
    </citation>
    <scope>NUCLEOTIDE SEQUENCE [LARGE SCALE GENOMIC DNA]</scope>
    <source>
        <strain evidence="3">Red630</strain>
    </source>
</reference>
<name>A0ABM7XES1_9BACT</name>
<dbReference type="PANTHER" id="PTHR43155">
    <property type="entry name" value="CYCLIC DI-GMP PHOSPHODIESTERASE PA4108-RELATED"/>
    <property type="match status" value="1"/>
</dbReference>
<dbReference type="SMART" id="SM00471">
    <property type="entry name" value="HDc"/>
    <property type="match status" value="1"/>
</dbReference>
<dbReference type="EMBL" id="AP025592">
    <property type="protein sequence ID" value="BDG10387.1"/>
    <property type="molecule type" value="Genomic_DNA"/>
</dbReference>
<organism evidence="2 3">
    <name type="scientific">Anaeromyxobacter paludicola</name>
    <dbReference type="NCBI Taxonomy" id="2918171"/>
    <lineage>
        <taxon>Bacteria</taxon>
        <taxon>Pseudomonadati</taxon>
        <taxon>Myxococcota</taxon>
        <taxon>Myxococcia</taxon>
        <taxon>Myxococcales</taxon>
        <taxon>Cystobacterineae</taxon>
        <taxon>Anaeromyxobacteraceae</taxon>
        <taxon>Anaeromyxobacter</taxon>
    </lineage>
</organism>
<evidence type="ECO:0000313" key="2">
    <source>
        <dbReference type="EMBL" id="BDG10387.1"/>
    </source>
</evidence>
<dbReference type="RefSeq" id="WP_248342854.1">
    <property type="nucleotide sequence ID" value="NZ_AP025592.1"/>
</dbReference>
<dbReference type="Pfam" id="PF13487">
    <property type="entry name" value="HD_5"/>
    <property type="match status" value="1"/>
</dbReference>
<evidence type="ECO:0000259" key="1">
    <source>
        <dbReference type="SMART" id="SM00471"/>
    </source>
</evidence>
<protein>
    <recommendedName>
        <fullName evidence="1">HD/PDEase domain-containing protein</fullName>
    </recommendedName>
</protein>
<feature type="domain" description="HD/PDEase" evidence="1">
    <location>
        <begin position="100"/>
        <end position="233"/>
    </location>
</feature>
<dbReference type="PANTHER" id="PTHR43155:SF2">
    <property type="entry name" value="CYCLIC DI-GMP PHOSPHODIESTERASE PA4108"/>
    <property type="match status" value="1"/>
</dbReference>
<keyword evidence="3" id="KW-1185">Reference proteome</keyword>
<dbReference type="Proteomes" id="UP001162734">
    <property type="component" value="Chromosome"/>
</dbReference>
<dbReference type="Gene3D" id="1.10.3210.10">
    <property type="entry name" value="Hypothetical protein af1432"/>
    <property type="match status" value="1"/>
</dbReference>